<evidence type="ECO:0000313" key="11">
    <source>
        <dbReference type="Proteomes" id="UP000027586"/>
    </source>
</evidence>
<dbReference type="Pfam" id="PF21478">
    <property type="entry name" value="GcvP2_C"/>
    <property type="match status" value="1"/>
</dbReference>
<dbReference type="PANTHER" id="PTHR11773:SF1">
    <property type="entry name" value="GLYCINE DEHYDROGENASE (DECARBOXYLATING), MITOCHONDRIAL"/>
    <property type="match status" value="1"/>
</dbReference>
<organism evidence="10 11">
    <name type="scientific">Lichtheimia corymbifera JMRC:FSU:9682</name>
    <dbReference type="NCBI Taxonomy" id="1263082"/>
    <lineage>
        <taxon>Eukaryota</taxon>
        <taxon>Fungi</taxon>
        <taxon>Fungi incertae sedis</taxon>
        <taxon>Mucoromycota</taxon>
        <taxon>Mucoromycotina</taxon>
        <taxon>Mucoromycetes</taxon>
        <taxon>Mucorales</taxon>
        <taxon>Lichtheimiaceae</taxon>
        <taxon>Lichtheimia</taxon>
    </lineage>
</organism>
<dbReference type="Gene3D" id="3.40.640.10">
    <property type="entry name" value="Type I PLP-dependent aspartate aminotransferase-like (Major domain)"/>
    <property type="match status" value="2"/>
</dbReference>
<dbReference type="GO" id="GO:0030170">
    <property type="term" value="F:pyridoxal phosphate binding"/>
    <property type="evidence" value="ECO:0007669"/>
    <property type="project" value="TreeGrafter"/>
</dbReference>
<dbReference type="InterPro" id="IPR049315">
    <property type="entry name" value="GDC-P_N"/>
</dbReference>
<dbReference type="InterPro" id="IPR015424">
    <property type="entry name" value="PyrdxlP-dep_Trfase"/>
</dbReference>
<dbReference type="GO" id="GO:0004375">
    <property type="term" value="F:glycine dehydrogenase (decarboxylating) activity"/>
    <property type="evidence" value="ECO:0007669"/>
    <property type="project" value="UniProtKB-UniRule"/>
</dbReference>
<dbReference type="NCBIfam" id="TIGR00461">
    <property type="entry name" value="gcvP"/>
    <property type="match status" value="1"/>
</dbReference>
<dbReference type="Proteomes" id="UP000027586">
    <property type="component" value="Unassembled WGS sequence"/>
</dbReference>
<comment type="caution">
    <text evidence="10">The sequence shown here is derived from an EMBL/GenBank/DDBJ whole genome shotgun (WGS) entry which is preliminary data.</text>
</comment>
<dbReference type="InterPro" id="IPR049316">
    <property type="entry name" value="GDC-P_C"/>
</dbReference>
<evidence type="ECO:0000256" key="2">
    <source>
        <dbReference type="ARBA" id="ARBA00010756"/>
    </source>
</evidence>
<protein>
    <recommendedName>
        <fullName evidence="7">Glycine cleavage system P protein</fullName>
        <ecNumber evidence="7">1.4.4.2</ecNumber>
    </recommendedName>
</protein>
<comment type="cofactor">
    <cofactor evidence="1 6 7">
        <name>pyridoxal 5'-phosphate</name>
        <dbReference type="ChEBI" id="CHEBI:597326"/>
    </cofactor>
</comment>
<keyword evidence="3 6" id="KW-0663">Pyridoxal phosphate</keyword>
<dbReference type="InterPro" id="IPR020581">
    <property type="entry name" value="GDC_P"/>
</dbReference>
<feature type="modified residue" description="N6-(pyridoxal phosphate)lysine" evidence="6">
    <location>
        <position position="764"/>
    </location>
</feature>
<dbReference type="InterPro" id="IPR015422">
    <property type="entry name" value="PyrdxlP-dep_Trfase_small"/>
</dbReference>
<dbReference type="VEuPathDB" id="FungiDB:LCOR_07580.1"/>
<reference evidence="10" key="1">
    <citation type="submission" date="2013-08" db="EMBL/GenBank/DDBJ databases">
        <title>Gene expansion shapes genome architecture in the human pathogen Lichtheimia corymbifera: an evolutionary genomics analysis in the ancient terrestrial Mucorales (Mucoromycotina).</title>
        <authorList>
            <person name="Schwartze V.U."/>
            <person name="Winter S."/>
            <person name="Shelest E."/>
            <person name="Marcet-Houben M."/>
            <person name="Horn F."/>
            <person name="Wehner S."/>
            <person name="Hoffmann K."/>
            <person name="Riege K."/>
            <person name="Sammeth M."/>
            <person name="Nowrousian M."/>
            <person name="Valiante V."/>
            <person name="Linde J."/>
            <person name="Jacobsen I.D."/>
            <person name="Marz M."/>
            <person name="Brakhage A.A."/>
            <person name="Gabaldon T."/>
            <person name="Bocker S."/>
            <person name="Voigt K."/>
        </authorList>
    </citation>
    <scope>NUCLEOTIDE SEQUENCE [LARGE SCALE GENOMIC DNA]</scope>
    <source>
        <strain evidence="10">FSU 9682</strain>
    </source>
</reference>
<dbReference type="GO" id="GO:0005739">
    <property type="term" value="C:mitochondrion"/>
    <property type="evidence" value="ECO:0007669"/>
    <property type="project" value="UniProtKB-SubCell"/>
</dbReference>
<keyword evidence="7" id="KW-0496">Mitochondrion</keyword>
<dbReference type="OrthoDB" id="6537869at2759"/>
<dbReference type="GO" id="GO:0005960">
    <property type="term" value="C:glycine cleavage complex"/>
    <property type="evidence" value="ECO:0007669"/>
    <property type="project" value="TreeGrafter"/>
</dbReference>
<dbReference type="InterPro" id="IPR015421">
    <property type="entry name" value="PyrdxlP-dep_Trfase_major"/>
</dbReference>
<comment type="catalytic activity">
    <reaction evidence="5 7">
        <text>N(6)-[(R)-lipoyl]-L-lysyl-[glycine-cleavage complex H protein] + glycine + H(+) = N(6)-[(R)-S(8)-aminomethyldihydrolipoyl]-L-lysyl-[glycine-cleavage complex H protein] + CO2</text>
        <dbReference type="Rhea" id="RHEA:24304"/>
        <dbReference type="Rhea" id="RHEA-COMP:10494"/>
        <dbReference type="Rhea" id="RHEA-COMP:10495"/>
        <dbReference type="ChEBI" id="CHEBI:15378"/>
        <dbReference type="ChEBI" id="CHEBI:16526"/>
        <dbReference type="ChEBI" id="CHEBI:57305"/>
        <dbReference type="ChEBI" id="CHEBI:83099"/>
        <dbReference type="ChEBI" id="CHEBI:83143"/>
        <dbReference type="EC" id="1.4.4.2"/>
    </reaction>
</comment>
<evidence type="ECO:0000259" key="9">
    <source>
        <dbReference type="Pfam" id="PF21478"/>
    </source>
</evidence>
<feature type="domain" description="Glycine dehydrogenase C-terminal" evidence="9">
    <location>
        <begin position="836"/>
        <end position="956"/>
    </location>
</feature>
<comment type="similarity">
    <text evidence="2 7">Belongs to the GcvP family.</text>
</comment>
<proteinExistence type="inferred from homology"/>
<accession>A0A068S2G9</accession>
<dbReference type="GO" id="GO:0016594">
    <property type="term" value="F:glycine binding"/>
    <property type="evidence" value="ECO:0007669"/>
    <property type="project" value="TreeGrafter"/>
</dbReference>
<dbReference type="EMBL" id="CBTN010000038">
    <property type="protein sequence ID" value="CDH56548.1"/>
    <property type="molecule type" value="Genomic_DNA"/>
</dbReference>
<evidence type="ECO:0000256" key="1">
    <source>
        <dbReference type="ARBA" id="ARBA00001933"/>
    </source>
</evidence>
<dbReference type="EC" id="1.4.4.2" evidence="7"/>
<evidence type="ECO:0000256" key="7">
    <source>
        <dbReference type="RuleBase" id="RU364056"/>
    </source>
</evidence>
<evidence type="ECO:0000259" key="8">
    <source>
        <dbReference type="Pfam" id="PF02347"/>
    </source>
</evidence>
<keyword evidence="4 7" id="KW-0560">Oxidoreductase</keyword>
<gene>
    <name evidence="10" type="ORF">LCOR_07580.1</name>
</gene>
<sequence>MLSRALASKSGSAAMMARTMVPRLARPTALRSMPTAMARNTAAPRQMFVRLQHASKPAGATHQVFKPLDTFPRRHIGPDDADKAAMLKSIGLKDIDELLSKTIPPAIRSPKALALSEGVPERELLKRLKSIASKNKVYRSYIGMGYTDTVVPNVILRNVLENPAWYTQYTPYQPEISQGRLESLLNFQTMVSDMTGLPIANASLLDEGTAAAEAMLMCWQSGRRAKNTFIVDENCHPQTIACLKTRAESFNINVVVANVFNFKFEEHKKDLAGVLLQYPNTRGTVHDYEALTATVHAAGGKVAVATDLMALAVLKAPGEFGADIALGNSQRFGVPLGFGGPHAAFFACKDDQKRRMPGRLIGVSKDAQGKPALRLALQTREQHIRREKATSNICTAQALLANMSAMYAVYHGPEGIKNIANRIHNMTSVLAQGLRTAGYTIENDGAFFDTLSVKVESSSAVLQKALEKQINLRAINAHTVSMTLDESVTQQDVADLFSVFSKEGQQINIDQVLDAPSGIPVPLKRASPYLQHPVFNSYRSETEMLRYIHQLQSRDLSLVHSMIPLGSCTMKLNATTEMVPVTWPEFGNIHPFAPEDQTEGYRIMLDEFSKDLAEITGFDEVSLQPNSGAQGEYAGLRAIGAYHEARGESHRNVCLIPISAHGTNPASAAMAGMDVVIVKCDNNGNLDMADLKAKAEKHKDKLAAFMVTYPSTFGMFEPGVVEACETVHKYGGQVYMDGANLNAQIGLTKPAEIGADVCHMNLHKTFCIPHGGGGPGMGPIACKEHLAPHLPGHPVVKTGGQNAIGPVSAAPYGSASILPISWAYIKMMGSEGMTEATKTALLSANYMRARLADHYDILYTNENGMCGHEFIVDIRPFVPKGIEAIDVAKRLQDYGFHSPTMSFPVTNTLMVEPTESESKAELDRFCDAMIAIRKEIQDVIDGKVNKENNVLKNSPHSLEVMMGDKWDHPYTREQAAFPMAHLRQNKFWPSVARVDDAWGDRNLMCTCPSPEEYLDE</sequence>
<dbReference type="NCBIfam" id="NF003346">
    <property type="entry name" value="PRK04366.1"/>
    <property type="match status" value="1"/>
</dbReference>
<dbReference type="NCBIfam" id="NF001696">
    <property type="entry name" value="PRK00451.1"/>
    <property type="match status" value="1"/>
</dbReference>
<dbReference type="FunFam" id="3.90.1150.10:FF:000007">
    <property type="entry name" value="Glycine dehydrogenase (decarboxylating), mitochondrial"/>
    <property type="match status" value="1"/>
</dbReference>
<dbReference type="Gene3D" id="3.90.1150.10">
    <property type="entry name" value="Aspartate Aminotransferase, domain 1"/>
    <property type="match status" value="2"/>
</dbReference>
<evidence type="ECO:0000256" key="3">
    <source>
        <dbReference type="ARBA" id="ARBA00022898"/>
    </source>
</evidence>
<evidence type="ECO:0000313" key="10">
    <source>
        <dbReference type="EMBL" id="CDH56548.1"/>
    </source>
</evidence>
<keyword evidence="7" id="KW-0809">Transit peptide</keyword>
<keyword evidence="11" id="KW-1185">Reference proteome</keyword>
<feature type="domain" description="Glycine cleavage system P-protein N-terminal" evidence="8">
    <location>
        <begin position="73"/>
        <end position="500"/>
    </location>
</feature>
<dbReference type="CDD" id="cd00613">
    <property type="entry name" value="GDC-P"/>
    <property type="match status" value="2"/>
</dbReference>
<dbReference type="HAMAP" id="MF_00711">
    <property type="entry name" value="GcvP"/>
    <property type="match status" value="1"/>
</dbReference>
<comment type="function">
    <text evidence="7">The glycine cleavage system catalyzes the degradation of glycine.</text>
</comment>
<dbReference type="STRING" id="1263082.A0A068S2G9"/>
<dbReference type="Pfam" id="PF02347">
    <property type="entry name" value="GDC-P"/>
    <property type="match status" value="2"/>
</dbReference>
<feature type="domain" description="Glycine cleavage system P-protein N-terminal" evidence="8">
    <location>
        <begin position="533"/>
        <end position="794"/>
    </location>
</feature>
<dbReference type="PANTHER" id="PTHR11773">
    <property type="entry name" value="GLYCINE DEHYDROGENASE, DECARBOXYLATING"/>
    <property type="match status" value="1"/>
</dbReference>
<dbReference type="AlphaFoldDB" id="A0A068S2G9"/>
<comment type="subcellular location">
    <subcellularLocation>
        <location evidence="7">Mitochondrion</location>
    </subcellularLocation>
</comment>
<dbReference type="FunFam" id="3.40.640.10:FF:000005">
    <property type="entry name" value="Glycine dehydrogenase (decarboxylating), mitochondrial"/>
    <property type="match status" value="1"/>
</dbReference>
<evidence type="ECO:0000256" key="6">
    <source>
        <dbReference type="PIRSR" id="PIRSR603437-50"/>
    </source>
</evidence>
<evidence type="ECO:0000256" key="5">
    <source>
        <dbReference type="ARBA" id="ARBA00049026"/>
    </source>
</evidence>
<dbReference type="FunFam" id="3.40.640.10:FF:000007">
    <property type="entry name" value="glycine dehydrogenase (Decarboxylating), mitochondrial"/>
    <property type="match status" value="1"/>
</dbReference>
<dbReference type="SUPFAM" id="SSF53383">
    <property type="entry name" value="PLP-dependent transferases"/>
    <property type="match status" value="2"/>
</dbReference>
<dbReference type="GO" id="GO:0019464">
    <property type="term" value="P:glycine decarboxylation via glycine cleavage system"/>
    <property type="evidence" value="ECO:0007669"/>
    <property type="project" value="TreeGrafter"/>
</dbReference>
<dbReference type="InterPro" id="IPR003437">
    <property type="entry name" value="GcvP"/>
</dbReference>
<comment type="subunit">
    <text evidence="7">The glycine cleavage system is composed of four proteins: P, T, L and H.</text>
</comment>
<name>A0A068S2G9_9FUNG</name>
<evidence type="ECO:0000256" key="4">
    <source>
        <dbReference type="ARBA" id="ARBA00023002"/>
    </source>
</evidence>